<dbReference type="KEGG" id="csty:KN1_01240"/>
<dbReference type="PRINTS" id="PR00446">
    <property type="entry name" value="HYDRGNUPTAKE"/>
</dbReference>
<organism evidence="5 6">
    <name type="scientific">Stygiolobus caldivivus</name>
    <dbReference type="NCBI Taxonomy" id="2824673"/>
    <lineage>
        <taxon>Archaea</taxon>
        <taxon>Thermoproteota</taxon>
        <taxon>Thermoprotei</taxon>
        <taxon>Sulfolobales</taxon>
        <taxon>Sulfolobaceae</taxon>
        <taxon>Stygiolobus</taxon>
    </lineage>
</organism>
<evidence type="ECO:0008006" key="7">
    <source>
        <dbReference type="Google" id="ProtNLM"/>
    </source>
</evidence>
<reference evidence="5 6" key="1">
    <citation type="submission" date="2021-04" db="EMBL/GenBank/DDBJ databases">
        <title>Complete genome sequence of Stygiolobus sp. KN-1.</title>
        <authorList>
            <person name="Nakamura K."/>
            <person name="Sakai H."/>
            <person name="Kurosawa N."/>
        </authorList>
    </citation>
    <scope>NUCLEOTIDE SEQUENCE [LARGE SCALE GENOMIC DNA]</scope>
    <source>
        <strain evidence="5 6">KN-1</strain>
    </source>
</reference>
<dbReference type="RefSeq" id="WP_221288714.1">
    <property type="nucleotide sequence ID" value="NZ_AP024597.1"/>
</dbReference>
<dbReference type="GO" id="GO:0016485">
    <property type="term" value="P:protein processing"/>
    <property type="evidence" value="ECO:0007669"/>
    <property type="project" value="TreeGrafter"/>
</dbReference>
<dbReference type="GO" id="GO:0008047">
    <property type="term" value="F:enzyme activator activity"/>
    <property type="evidence" value="ECO:0007669"/>
    <property type="project" value="InterPro"/>
</dbReference>
<dbReference type="Proteomes" id="UP000825123">
    <property type="component" value="Chromosome"/>
</dbReference>
<dbReference type="SUPFAM" id="SSF53163">
    <property type="entry name" value="HybD-like"/>
    <property type="match status" value="1"/>
</dbReference>
<keyword evidence="4" id="KW-0378">Hydrolase</keyword>
<keyword evidence="2" id="KW-0645">Protease</keyword>
<evidence type="ECO:0000256" key="3">
    <source>
        <dbReference type="ARBA" id="ARBA00022750"/>
    </source>
</evidence>
<dbReference type="Gene3D" id="3.40.50.1450">
    <property type="entry name" value="HybD-like"/>
    <property type="match status" value="1"/>
</dbReference>
<dbReference type="PANTHER" id="PTHR30302">
    <property type="entry name" value="HYDROGENASE 1 MATURATION PROTEASE"/>
    <property type="match status" value="1"/>
</dbReference>
<evidence type="ECO:0000313" key="5">
    <source>
        <dbReference type="EMBL" id="BCU68827.1"/>
    </source>
</evidence>
<accession>A0A8D5U4C4</accession>
<dbReference type="Pfam" id="PF01750">
    <property type="entry name" value="HycI"/>
    <property type="match status" value="1"/>
</dbReference>
<dbReference type="PANTHER" id="PTHR30302:SF1">
    <property type="entry name" value="HYDROGENASE 2 MATURATION PROTEASE"/>
    <property type="match status" value="1"/>
</dbReference>
<dbReference type="EMBL" id="AP024597">
    <property type="protein sequence ID" value="BCU68827.1"/>
    <property type="molecule type" value="Genomic_DNA"/>
</dbReference>
<gene>
    <name evidence="5" type="ORF">KN1_01240</name>
</gene>
<dbReference type="AlphaFoldDB" id="A0A8D5U4C4"/>
<keyword evidence="6" id="KW-1185">Reference proteome</keyword>
<proteinExistence type="inferred from homology"/>
<evidence type="ECO:0000256" key="4">
    <source>
        <dbReference type="ARBA" id="ARBA00022801"/>
    </source>
</evidence>
<dbReference type="GO" id="GO:0004190">
    <property type="term" value="F:aspartic-type endopeptidase activity"/>
    <property type="evidence" value="ECO:0007669"/>
    <property type="project" value="UniProtKB-KW"/>
</dbReference>
<dbReference type="GeneID" id="66161874"/>
<evidence type="ECO:0000256" key="2">
    <source>
        <dbReference type="ARBA" id="ARBA00022670"/>
    </source>
</evidence>
<evidence type="ECO:0000256" key="1">
    <source>
        <dbReference type="ARBA" id="ARBA00006814"/>
    </source>
</evidence>
<sequence length="178" mass="19477">MMRVGIIGVGNRIMGDDGLGSYLAQALYGNAEGAEVIDLGSAGINAIDYLKEFDVIVILDAVAVDQEGVFVSEEKINEGDTDQVTSTVLDMEISGSHGLGIQSTLFILKLMGYSPKIYIIGHKPYVLEPMSGISEKLREKVPQILDILQEVLKPYNVKINKDRTLKAFQEVLSSDRPF</sequence>
<protein>
    <recommendedName>
        <fullName evidence="7">Hydrogenase maturation protease</fullName>
    </recommendedName>
</protein>
<dbReference type="NCBIfam" id="TIGR00072">
    <property type="entry name" value="hydrog_prot"/>
    <property type="match status" value="1"/>
</dbReference>
<comment type="similarity">
    <text evidence="1">Belongs to the peptidase A31 family.</text>
</comment>
<dbReference type="InterPro" id="IPR023430">
    <property type="entry name" value="Pept_HybD-like_dom_sf"/>
</dbReference>
<keyword evidence="3" id="KW-0064">Aspartyl protease</keyword>
<evidence type="ECO:0000313" key="6">
    <source>
        <dbReference type="Proteomes" id="UP000825123"/>
    </source>
</evidence>
<name>A0A8D5U4C4_9CREN</name>
<dbReference type="InterPro" id="IPR000671">
    <property type="entry name" value="Peptidase_A31"/>
</dbReference>